<dbReference type="GO" id="GO:0046872">
    <property type="term" value="F:metal ion binding"/>
    <property type="evidence" value="ECO:0007669"/>
    <property type="project" value="UniProtKB-KW"/>
</dbReference>
<dbReference type="SFLD" id="SFLDG01067">
    <property type="entry name" value="SPASM/twitch_domain_containing"/>
    <property type="match status" value="1"/>
</dbReference>
<accession>A0A662ZGT7</accession>
<dbReference type="SFLD" id="SFLDG01386">
    <property type="entry name" value="main_SPASM_domain-containing"/>
    <property type="match status" value="1"/>
</dbReference>
<keyword evidence="3" id="KW-0949">S-adenosyl-L-methionine</keyword>
<dbReference type="PANTHER" id="PTHR22960">
    <property type="entry name" value="MOLYBDOPTERIN COFACTOR SYNTHESIS PROTEIN A"/>
    <property type="match status" value="1"/>
</dbReference>
<dbReference type="PANTHER" id="PTHR22960:SF28">
    <property type="entry name" value="GTP 3',8-CYCLASE"/>
    <property type="match status" value="1"/>
</dbReference>
<dbReference type="InterPro" id="IPR058240">
    <property type="entry name" value="rSAM_sf"/>
</dbReference>
<dbReference type="Proteomes" id="UP000243745">
    <property type="component" value="Unassembled WGS sequence"/>
</dbReference>
<dbReference type="InterPro" id="IPR050105">
    <property type="entry name" value="MoCo_biosynth_MoaA/MoaC"/>
</dbReference>
<keyword evidence="8" id="KW-0342">GTP-binding</keyword>
<evidence type="ECO:0000256" key="6">
    <source>
        <dbReference type="ARBA" id="ARBA00023004"/>
    </source>
</evidence>
<evidence type="ECO:0000259" key="11">
    <source>
        <dbReference type="PROSITE" id="PS51918"/>
    </source>
</evidence>
<dbReference type="Gene3D" id="3.20.20.70">
    <property type="entry name" value="Aldolase class I"/>
    <property type="match status" value="1"/>
</dbReference>
<dbReference type="Pfam" id="PF06463">
    <property type="entry name" value="Mob_synth_C"/>
    <property type="match status" value="1"/>
</dbReference>
<keyword evidence="7" id="KW-0411">Iron-sulfur</keyword>
<dbReference type="SFLD" id="SFLDS00029">
    <property type="entry name" value="Radical_SAM"/>
    <property type="match status" value="1"/>
</dbReference>
<sequence length="318" mass="34780">MQDLFSRKINYLRLSVTGRCNFGCAYCSGGRGDCPRSDELSVDEIRGIVRAAASLGCTKVRLTGGEPLIRHDIAEICRTVMNVPGVKKLCLTTNGYYLSRHAGILRDAGVSCVNISLDTADDERFYKITGRRALGDVLSGIDAALASGFDRVKINAVLLHGVNDDVKSVRDLASLTERYPVDLRFIELMPSRLIGESYGRSFVSADLVFESLPGLERSETPEDAEGVAEMYRIPGAPGRVGIISPMSACFCHRCSRIRVLSDGRVRPCLLRNTEYDLRGLSYEDTVAVLRKAVLMKPLNYGEEIGTGAAQCEMKRIGG</sequence>
<keyword evidence="4" id="KW-0479">Metal-binding</keyword>
<keyword evidence="13" id="KW-1185">Reference proteome</keyword>
<evidence type="ECO:0000313" key="13">
    <source>
        <dbReference type="Proteomes" id="UP000243745"/>
    </source>
</evidence>
<dbReference type="InterPro" id="IPR006638">
    <property type="entry name" value="Elp3/MiaA/NifB-like_rSAM"/>
</dbReference>
<protein>
    <submittedName>
        <fullName evidence="12">Cyclic pyranopterin phosphate synthase</fullName>
    </submittedName>
</protein>
<keyword evidence="6" id="KW-0408">Iron</keyword>
<evidence type="ECO:0000256" key="2">
    <source>
        <dbReference type="ARBA" id="ARBA00022485"/>
    </source>
</evidence>
<keyword evidence="10" id="KW-0456">Lyase</keyword>
<evidence type="ECO:0000256" key="10">
    <source>
        <dbReference type="ARBA" id="ARBA00023239"/>
    </source>
</evidence>
<proteinExistence type="predicted"/>
<dbReference type="PROSITE" id="PS51918">
    <property type="entry name" value="RADICAL_SAM"/>
    <property type="match status" value="1"/>
</dbReference>
<feature type="domain" description="Radical SAM core" evidence="11">
    <location>
        <begin position="4"/>
        <end position="222"/>
    </location>
</feature>
<dbReference type="InterPro" id="IPR010505">
    <property type="entry name" value="MoaA_twitch"/>
</dbReference>
<dbReference type="GO" id="GO:0061798">
    <property type="term" value="F:GTP 3',8'-cyclase activity"/>
    <property type="evidence" value="ECO:0007669"/>
    <property type="project" value="TreeGrafter"/>
</dbReference>
<organism evidence="12 13">
    <name type="scientific">Ruminobacter amylophilus</name>
    <dbReference type="NCBI Taxonomy" id="867"/>
    <lineage>
        <taxon>Bacteria</taxon>
        <taxon>Pseudomonadati</taxon>
        <taxon>Pseudomonadota</taxon>
        <taxon>Gammaproteobacteria</taxon>
        <taxon>Aeromonadales</taxon>
        <taxon>Succinivibrionaceae</taxon>
        <taxon>Ruminobacter</taxon>
    </lineage>
</organism>
<dbReference type="EMBL" id="FOXF01000015">
    <property type="protein sequence ID" value="SFP32139.1"/>
    <property type="molecule type" value="Genomic_DNA"/>
</dbReference>
<keyword evidence="9" id="KW-0501">Molybdenum cofactor biosynthesis</keyword>
<evidence type="ECO:0000313" key="12">
    <source>
        <dbReference type="EMBL" id="SFP32139.1"/>
    </source>
</evidence>
<dbReference type="InterPro" id="IPR040064">
    <property type="entry name" value="MoaA-like"/>
</dbReference>
<dbReference type="SUPFAM" id="SSF102114">
    <property type="entry name" value="Radical SAM enzymes"/>
    <property type="match status" value="1"/>
</dbReference>
<keyword evidence="5" id="KW-0547">Nucleotide-binding</keyword>
<dbReference type="GO" id="GO:0006777">
    <property type="term" value="P:Mo-molybdopterin cofactor biosynthetic process"/>
    <property type="evidence" value="ECO:0007669"/>
    <property type="project" value="UniProtKB-KW"/>
</dbReference>
<evidence type="ECO:0000256" key="5">
    <source>
        <dbReference type="ARBA" id="ARBA00022741"/>
    </source>
</evidence>
<keyword evidence="2" id="KW-0004">4Fe-4S</keyword>
<dbReference type="NCBIfam" id="TIGR02666">
    <property type="entry name" value="moaA"/>
    <property type="match status" value="1"/>
</dbReference>
<evidence type="ECO:0000256" key="3">
    <source>
        <dbReference type="ARBA" id="ARBA00022691"/>
    </source>
</evidence>
<dbReference type="InterPro" id="IPR013483">
    <property type="entry name" value="MoaA"/>
</dbReference>
<evidence type="ECO:0000256" key="8">
    <source>
        <dbReference type="ARBA" id="ARBA00023134"/>
    </source>
</evidence>
<dbReference type="InterPro" id="IPR007197">
    <property type="entry name" value="rSAM"/>
</dbReference>
<dbReference type="AlphaFoldDB" id="A0A662ZGT7"/>
<dbReference type="GO" id="GO:0005525">
    <property type="term" value="F:GTP binding"/>
    <property type="evidence" value="ECO:0007669"/>
    <property type="project" value="UniProtKB-KW"/>
</dbReference>
<dbReference type="GO" id="GO:0051539">
    <property type="term" value="F:4 iron, 4 sulfur cluster binding"/>
    <property type="evidence" value="ECO:0007669"/>
    <property type="project" value="UniProtKB-KW"/>
</dbReference>
<reference evidence="12 13" key="1">
    <citation type="submission" date="2016-10" db="EMBL/GenBank/DDBJ databases">
        <authorList>
            <person name="Varghese N."/>
            <person name="Submissions S."/>
        </authorList>
    </citation>
    <scope>NUCLEOTIDE SEQUENCE [LARGE SCALE GENOMIC DNA]</scope>
    <source>
        <strain evidence="12 13">DSM 1361</strain>
    </source>
</reference>
<dbReference type="InterPro" id="IPR013785">
    <property type="entry name" value="Aldolase_TIM"/>
</dbReference>
<name>A0A662ZGT7_9GAMM</name>
<evidence type="ECO:0000256" key="9">
    <source>
        <dbReference type="ARBA" id="ARBA00023150"/>
    </source>
</evidence>
<comment type="cofactor">
    <cofactor evidence="1">
        <name>[4Fe-4S] cluster</name>
        <dbReference type="ChEBI" id="CHEBI:49883"/>
    </cofactor>
</comment>
<dbReference type="CDD" id="cd21117">
    <property type="entry name" value="Twitch_MoaA"/>
    <property type="match status" value="1"/>
</dbReference>
<dbReference type="SFLD" id="SFLDG01383">
    <property type="entry name" value="cyclic_pyranopterin_phosphate"/>
    <property type="match status" value="1"/>
</dbReference>
<gene>
    <name evidence="12" type="ORF">SAMN02910344_01084</name>
</gene>
<dbReference type="RefSeq" id="WP_177178500.1">
    <property type="nucleotide sequence ID" value="NZ_FOXF01000015.1"/>
</dbReference>
<evidence type="ECO:0000256" key="4">
    <source>
        <dbReference type="ARBA" id="ARBA00022723"/>
    </source>
</evidence>
<dbReference type="Pfam" id="PF04055">
    <property type="entry name" value="Radical_SAM"/>
    <property type="match status" value="1"/>
</dbReference>
<dbReference type="SMART" id="SM00729">
    <property type="entry name" value="Elp3"/>
    <property type="match status" value="1"/>
</dbReference>
<evidence type="ECO:0000256" key="7">
    <source>
        <dbReference type="ARBA" id="ARBA00023014"/>
    </source>
</evidence>
<dbReference type="GO" id="GO:0061799">
    <property type="term" value="F:cyclic pyranopterin monophosphate synthase activity"/>
    <property type="evidence" value="ECO:0007669"/>
    <property type="project" value="TreeGrafter"/>
</dbReference>
<evidence type="ECO:0000256" key="1">
    <source>
        <dbReference type="ARBA" id="ARBA00001966"/>
    </source>
</evidence>
<dbReference type="CDD" id="cd01335">
    <property type="entry name" value="Radical_SAM"/>
    <property type="match status" value="1"/>
</dbReference>